<dbReference type="Proteomes" id="UP000320762">
    <property type="component" value="Unassembled WGS sequence"/>
</dbReference>
<reference evidence="6 7" key="1">
    <citation type="journal article" date="2019" name="New Phytol.">
        <title>Comparative genomics reveals unique wood-decay strategies and fruiting body development in the Schizophyllaceae.</title>
        <authorList>
            <person name="Almasi E."/>
            <person name="Sahu N."/>
            <person name="Krizsan K."/>
            <person name="Balint B."/>
            <person name="Kovacs G.M."/>
            <person name="Kiss B."/>
            <person name="Cseklye J."/>
            <person name="Drula E."/>
            <person name="Henrissat B."/>
            <person name="Nagy I."/>
            <person name="Chovatia M."/>
            <person name="Adam C."/>
            <person name="LaButti K."/>
            <person name="Lipzen A."/>
            <person name="Riley R."/>
            <person name="Grigoriev I.V."/>
            <person name="Nagy L.G."/>
        </authorList>
    </citation>
    <scope>NUCLEOTIDE SEQUENCE [LARGE SCALE GENOMIC DNA]</scope>
    <source>
        <strain evidence="6 7">NL-1724</strain>
    </source>
</reference>
<evidence type="ECO:0000313" key="6">
    <source>
        <dbReference type="EMBL" id="TRM65667.1"/>
    </source>
</evidence>
<sequence>MKTPWYSPYTLRDRLCGSPMERYMRDPFSANKSLCSAAEAAMWNALDLNNIPSHSLGSRPMNEKEAIAVLKALSAMDCFSLLIKDAKPPKHILDRGWSFVWKWMLYVNPESGNLCDPRISHCLVVEVMTRVYLALACSTAGLRAFWAVDDACAILILLWLRLPSTVPRHHLPWLTVAAHALSLNIIGGEDRRGALLLAVRQLLDDGPARVVSVLSEVMQELLDAPTLDLAKVKKLFDTVAHFIQKETRICTDGAVLLPMIRILLRVPYDSTNAELLQVYNTFLGVYRSAISEPFSLAALGKLIDAGLLAIMLHSPLPRYFVEYTDNFIGIYVTPALVYRSFLHIFRRSQQKFNLPTKAPSVFMWNWNVMMATYAHVQGLKEEADRYMESRRYCHARECPTPKDDALKLRYCFCGNVFYCSKTCQARDWEEMHRERCASRREDTSVASRSDSVWLQQITKLHFDRMREQVRDTLLQPAYKDCVDILILVDWTKAYCEVSIKELYGAHSNLFSRILMLQASVRLGSLAISPTLCTMSLDRFLEGTYGPQASDPRPTGSLRASN</sequence>
<dbReference type="InterPro" id="IPR002893">
    <property type="entry name" value="Znf_MYND"/>
</dbReference>
<evidence type="ECO:0000259" key="5">
    <source>
        <dbReference type="PROSITE" id="PS50865"/>
    </source>
</evidence>
<keyword evidence="1" id="KW-0479">Metal-binding</keyword>
<protein>
    <recommendedName>
        <fullName evidence="5">MYND-type domain-containing protein</fullName>
    </recommendedName>
</protein>
<accession>A0A550CLP1</accession>
<keyword evidence="2 4" id="KW-0863">Zinc-finger</keyword>
<name>A0A550CLP1_9AGAR</name>
<organism evidence="6 7">
    <name type="scientific">Schizophyllum amplum</name>
    <dbReference type="NCBI Taxonomy" id="97359"/>
    <lineage>
        <taxon>Eukaryota</taxon>
        <taxon>Fungi</taxon>
        <taxon>Dikarya</taxon>
        <taxon>Basidiomycota</taxon>
        <taxon>Agaricomycotina</taxon>
        <taxon>Agaricomycetes</taxon>
        <taxon>Agaricomycetidae</taxon>
        <taxon>Agaricales</taxon>
        <taxon>Schizophyllaceae</taxon>
        <taxon>Schizophyllum</taxon>
    </lineage>
</organism>
<dbReference type="EMBL" id="VDMD01000004">
    <property type="protein sequence ID" value="TRM65667.1"/>
    <property type="molecule type" value="Genomic_DNA"/>
</dbReference>
<gene>
    <name evidence="6" type="ORF">BD626DRAFT_485502</name>
</gene>
<evidence type="ECO:0000256" key="1">
    <source>
        <dbReference type="ARBA" id="ARBA00022723"/>
    </source>
</evidence>
<dbReference type="SUPFAM" id="SSF144232">
    <property type="entry name" value="HIT/MYND zinc finger-like"/>
    <property type="match status" value="1"/>
</dbReference>
<dbReference type="PROSITE" id="PS50865">
    <property type="entry name" value="ZF_MYND_2"/>
    <property type="match status" value="1"/>
</dbReference>
<dbReference type="Pfam" id="PF01753">
    <property type="entry name" value="zf-MYND"/>
    <property type="match status" value="1"/>
</dbReference>
<evidence type="ECO:0000256" key="4">
    <source>
        <dbReference type="PROSITE-ProRule" id="PRU00134"/>
    </source>
</evidence>
<feature type="domain" description="MYND-type" evidence="5">
    <location>
        <begin position="395"/>
        <end position="436"/>
    </location>
</feature>
<dbReference type="Gene3D" id="6.10.140.2220">
    <property type="match status" value="1"/>
</dbReference>
<dbReference type="OrthoDB" id="432970at2759"/>
<evidence type="ECO:0000313" key="7">
    <source>
        <dbReference type="Proteomes" id="UP000320762"/>
    </source>
</evidence>
<evidence type="ECO:0000256" key="2">
    <source>
        <dbReference type="ARBA" id="ARBA00022771"/>
    </source>
</evidence>
<keyword evidence="7" id="KW-1185">Reference proteome</keyword>
<proteinExistence type="predicted"/>
<dbReference type="AlphaFoldDB" id="A0A550CLP1"/>
<keyword evidence="3" id="KW-0862">Zinc</keyword>
<dbReference type="GO" id="GO:0008270">
    <property type="term" value="F:zinc ion binding"/>
    <property type="evidence" value="ECO:0007669"/>
    <property type="project" value="UniProtKB-KW"/>
</dbReference>
<comment type="caution">
    <text evidence="6">The sequence shown here is derived from an EMBL/GenBank/DDBJ whole genome shotgun (WGS) entry which is preliminary data.</text>
</comment>
<evidence type="ECO:0000256" key="3">
    <source>
        <dbReference type="ARBA" id="ARBA00022833"/>
    </source>
</evidence>